<reference evidence="4 6" key="2">
    <citation type="submission" date="2016-10" db="EMBL/GenBank/DDBJ databases">
        <authorList>
            <person name="de Groot N.N."/>
        </authorList>
    </citation>
    <scope>NUCLEOTIDE SEQUENCE [LARGE SCALE GENOMIC DNA]</scope>
    <source>
        <strain evidence="4 6">DSM 2895</strain>
    </source>
</reference>
<keyword evidence="2" id="KW-0812">Transmembrane</keyword>
<dbReference type="GeneID" id="42305330"/>
<dbReference type="InterPro" id="IPR048110">
    <property type="entry name" value="SA1362/YqhP-like"/>
</dbReference>
<name>A0A0D1XTQ1_ANEMI</name>
<dbReference type="OrthoDB" id="2680644at2"/>
<gene>
    <name evidence="3" type="ORF">AF333_08970</name>
    <name evidence="4" type="ORF">SAMN04487909_10320</name>
</gene>
<feature type="region of interest" description="Disordered" evidence="1">
    <location>
        <begin position="59"/>
        <end position="134"/>
    </location>
</feature>
<dbReference type="Proteomes" id="UP000182836">
    <property type="component" value="Unassembled WGS sequence"/>
</dbReference>
<evidence type="ECO:0000256" key="1">
    <source>
        <dbReference type="SAM" id="MobiDB-lite"/>
    </source>
</evidence>
<accession>A0A0D1XTQ1</accession>
<proteinExistence type="predicted"/>
<sequence>MSRKSQVFTVVVLALVGVGFATQLYKDAWGLLKSILIFGAIAAVLYFLVNKLLLSRGAGMSSSPVDKGYQKALRQQKQRNKLKKQQVQPSKPFASASPSKLKKMNRLKPSLRRDNPFRVIEGKKNKPNKTTKTS</sequence>
<dbReference type="EMBL" id="LGUG01000004">
    <property type="protein sequence ID" value="KON95581.1"/>
    <property type="molecule type" value="Genomic_DNA"/>
</dbReference>
<evidence type="ECO:0000313" key="4">
    <source>
        <dbReference type="EMBL" id="SDI30732.1"/>
    </source>
</evidence>
<feature type="compositionally biased region" description="Basic and acidic residues" evidence="1">
    <location>
        <begin position="111"/>
        <end position="124"/>
    </location>
</feature>
<dbReference type="Proteomes" id="UP000037269">
    <property type="component" value="Unassembled WGS sequence"/>
</dbReference>
<evidence type="ECO:0000256" key="2">
    <source>
        <dbReference type="SAM" id="Phobius"/>
    </source>
</evidence>
<evidence type="ECO:0000313" key="6">
    <source>
        <dbReference type="Proteomes" id="UP000182836"/>
    </source>
</evidence>
<dbReference type="STRING" id="47500.AF333_08970"/>
<reference evidence="3 5" key="1">
    <citation type="submission" date="2015-07" db="EMBL/GenBank/DDBJ databases">
        <title>Fjat-14205 dsm 2895.</title>
        <authorList>
            <person name="Liu B."/>
            <person name="Wang J."/>
            <person name="Zhu Y."/>
            <person name="Liu G."/>
            <person name="Chen Q."/>
            <person name="Chen Z."/>
            <person name="Lan J."/>
            <person name="Che J."/>
            <person name="Ge C."/>
            <person name="Shi H."/>
            <person name="Pan Z."/>
            <person name="Liu X."/>
        </authorList>
    </citation>
    <scope>NUCLEOTIDE SEQUENCE [LARGE SCALE GENOMIC DNA]</scope>
    <source>
        <strain evidence="3 5">DSM 2895</strain>
    </source>
</reference>
<keyword evidence="2" id="KW-1133">Transmembrane helix</keyword>
<dbReference type="NCBIfam" id="NF041554">
    <property type="entry name" value="SA1362_fam"/>
    <property type="match status" value="1"/>
</dbReference>
<dbReference type="PATRIC" id="fig|47500.12.peg.3395"/>
<evidence type="ECO:0000313" key="3">
    <source>
        <dbReference type="EMBL" id="KON95581.1"/>
    </source>
</evidence>
<evidence type="ECO:0000313" key="5">
    <source>
        <dbReference type="Proteomes" id="UP000037269"/>
    </source>
</evidence>
<keyword evidence="2" id="KW-0472">Membrane</keyword>
<feature type="compositionally biased region" description="Low complexity" evidence="1">
    <location>
        <begin position="85"/>
        <end position="99"/>
    </location>
</feature>
<feature type="transmembrane region" description="Helical" evidence="2">
    <location>
        <begin position="31"/>
        <end position="49"/>
    </location>
</feature>
<organism evidence="3 5">
    <name type="scientific">Aneurinibacillus migulanus</name>
    <name type="common">Bacillus migulanus</name>
    <dbReference type="NCBI Taxonomy" id="47500"/>
    <lineage>
        <taxon>Bacteria</taxon>
        <taxon>Bacillati</taxon>
        <taxon>Bacillota</taxon>
        <taxon>Bacilli</taxon>
        <taxon>Bacillales</taxon>
        <taxon>Paenibacillaceae</taxon>
        <taxon>Aneurinibacillus group</taxon>
        <taxon>Aneurinibacillus</taxon>
    </lineage>
</organism>
<dbReference type="AlphaFoldDB" id="A0A0D1XTQ1"/>
<protein>
    <submittedName>
        <fullName evidence="3">Uncharacterized protein</fullName>
    </submittedName>
</protein>
<feature type="compositionally biased region" description="Basic residues" evidence="1">
    <location>
        <begin position="74"/>
        <end position="84"/>
    </location>
</feature>
<dbReference type="RefSeq" id="WP_043066154.1">
    <property type="nucleotide sequence ID" value="NZ_BJOA01000029.1"/>
</dbReference>
<keyword evidence="5" id="KW-1185">Reference proteome</keyword>
<feature type="compositionally biased region" description="Basic residues" evidence="1">
    <location>
        <begin position="100"/>
        <end position="110"/>
    </location>
</feature>
<feature type="compositionally biased region" description="Basic residues" evidence="1">
    <location>
        <begin position="125"/>
        <end position="134"/>
    </location>
</feature>
<dbReference type="EMBL" id="FNED01000003">
    <property type="protein sequence ID" value="SDI30732.1"/>
    <property type="molecule type" value="Genomic_DNA"/>
</dbReference>